<feature type="coiled-coil region" evidence="1">
    <location>
        <begin position="357"/>
        <end position="391"/>
    </location>
</feature>
<dbReference type="SUPFAM" id="SSF53098">
    <property type="entry name" value="Ribonuclease H-like"/>
    <property type="match status" value="1"/>
</dbReference>
<dbReference type="InterPro" id="IPR036397">
    <property type="entry name" value="RNaseH_sf"/>
</dbReference>
<evidence type="ECO:0000256" key="1">
    <source>
        <dbReference type="SAM" id="Coils"/>
    </source>
</evidence>
<dbReference type="InterPro" id="IPR041588">
    <property type="entry name" value="Integrase_H2C2"/>
</dbReference>
<keyword evidence="1" id="KW-0175">Coiled coil</keyword>
<evidence type="ECO:0000259" key="2">
    <source>
        <dbReference type="Pfam" id="PF17921"/>
    </source>
</evidence>
<sequence length="430" mass="49123">MDDVDRIFSLLNNMKAPYIKIINKSIARKRLTNSDSDVDIDAVELDLKNPEEEQLGKSPTLGVIVLVTPGEEIKNQETCGAKAKKLSANVKKTSSKAYATTAHGWGIKITEQTQFVLDTGKFKVDISAYIFSLNVASPIFDLIKGKPLKNTPTWQHLAPKIIYTPGECNTIADALSRRFDLINMDVEHEENENLFIRKGNTSYKNKNGKLLEVVENNKINELIQQFHLSMAHLGITSTYNIIKMRYWFPNMKKHINENTNVASNVRWGIDFIGPMGLSQKENNWIILAIEHSTNWIIAKAIIEANSENNKTRWDEYLNLAVWATRIRPHSVTKLSPYFLVYGVELRIPGDALPSSVLTNELNEYTSMIERISNLEMEREKGREQQEKAKEGIIKRHEKINKIGEQYKEGSYVLMANHHKKEIRPSIFRAI</sequence>
<dbReference type="OrthoDB" id="5582742at2759"/>
<dbReference type="Pfam" id="PF17921">
    <property type="entry name" value="Integrase_H2C2"/>
    <property type="match status" value="1"/>
</dbReference>
<gene>
    <name evidence="3" type="ORF">BB561_006156</name>
</gene>
<comment type="caution">
    <text evidence="3">The sequence shown here is derived from an EMBL/GenBank/DDBJ whole genome shotgun (WGS) entry which is preliminary data.</text>
</comment>
<feature type="domain" description="Integrase zinc-binding" evidence="2">
    <location>
        <begin position="216"/>
        <end position="257"/>
    </location>
</feature>
<dbReference type="Proteomes" id="UP000245383">
    <property type="component" value="Unassembled WGS sequence"/>
</dbReference>
<dbReference type="Gene3D" id="1.10.340.70">
    <property type="match status" value="1"/>
</dbReference>
<reference evidence="3 4" key="1">
    <citation type="journal article" date="2018" name="MBio">
        <title>Comparative Genomics Reveals the Core Gene Toolbox for the Fungus-Insect Symbiosis.</title>
        <authorList>
            <person name="Wang Y."/>
            <person name="Stata M."/>
            <person name="Wang W."/>
            <person name="Stajich J.E."/>
            <person name="White M.M."/>
            <person name="Moncalvo J.M."/>
        </authorList>
    </citation>
    <scope>NUCLEOTIDE SEQUENCE [LARGE SCALE GENOMIC DNA]</scope>
    <source>
        <strain evidence="3 4">SWE-8-4</strain>
    </source>
</reference>
<dbReference type="AlphaFoldDB" id="A0A2T9Y6A0"/>
<dbReference type="EMBL" id="MBFR01000440">
    <property type="protein sequence ID" value="PVU87824.1"/>
    <property type="molecule type" value="Genomic_DNA"/>
</dbReference>
<accession>A0A2T9Y6A0</accession>
<evidence type="ECO:0000313" key="4">
    <source>
        <dbReference type="Proteomes" id="UP000245383"/>
    </source>
</evidence>
<dbReference type="STRING" id="133385.A0A2T9Y6A0"/>
<dbReference type="PANTHER" id="PTHR47266">
    <property type="entry name" value="ENDONUCLEASE-RELATED"/>
    <property type="match status" value="1"/>
</dbReference>
<evidence type="ECO:0000313" key="3">
    <source>
        <dbReference type="EMBL" id="PVU87824.1"/>
    </source>
</evidence>
<dbReference type="InterPro" id="IPR052160">
    <property type="entry name" value="Gypsy_RT_Integrase-like"/>
</dbReference>
<keyword evidence="4" id="KW-1185">Reference proteome</keyword>
<dbReference type="Gene3D" id="3.30.420.10">
    <property type="entry name" value="Ribonuclease H-like superfamily/Ribonuclease H"/>
    <property type="match status" value="1"/>
</dbReference>
<organism evidence="3 4">
    <name type="scientific">Smittium simulii</name>
    <dbReference type="NCBI Taxonomy" id="133385"/>
    <lineage>
        <taxon>Eukaryota</taxon>
        <taxon>Fungi</taxon>
        <taxon>Fungi incertae sedis</taxon>
        <taxon>Zoopagomycota</taxon>
        <taxon>Kickxellomycotina</taxon>
        <taxon>Harpellomycetes</taxon>
        <taxon>Harpellales</taxon>
        <taxon>Legeriomycetaceae</taxon>
        <taxon>Smittium</taxon>
    </lineage>
</organism>
<dbReference type="InterPro" id="IPR012337">
    <property type="entry name" value="RNaseH-like_sf"/>
</dbReference>
<proteinExistence type="predicted"/>
<protein>
    <recommendedName>
        <fullName evidence="2">Integrase zinc-binding domain-containing protein</fullName>
    </recommendedName>
</protein>
<dbReference type="GO" id="GO:0003676">
    <property type="term" value="F:nucleic acid binding"/>
    <property type="evidence" value="ECO:0007669"/>
    <property type="project" value="InterPro"/>
</dbReference>
<name>A0A2T9Y6A0_9FUNG</name>